<dbReference type="AlphaFoldDB" id="A0AAV4D7U4"/>
<comment type="caution">
    <text evidence="1">The sequence shown here is derived from an EMBL/GenBank/DDBJ whole genome shotgun (WGS) entry which is preliminary data.</text>
</comment>
<evidence type="ECO:0000313" key="1">
    <source>
        <dbReference type="EMBL" id="GFO40322.1"/>
    </source>
</evidence>
<keyword evidence="2" id="KW-1185">Reference proteome</keyword>
<evidence type="ECO:0000313" key="2">
    <source>
        <dbReference type="Proteomes" id="UP000735302"/>
    </source>
</evidence>
<accession>A0AAV4D7U4</accession>
<sequence>MAGKRRRFYTEKLAGESYGHCERRQHLAKPNFNAPSFTSRRGRGGGAGRELALKSAVISMSGLRTYDRLPATRSKNKYTITE</sequence>
<name>A0AAV4D7U4_9GAST</name>
<dbReference type="EMBL" id="BLXT01007613">
    <property type="protein sequence ID" value="GFO40322.1"/>
    <property type="molecule type" value="Genomic_DNA"/>
</dbReference>
<protein>
    <submittedName>
        <fullName evidence="1">Uncharacterized protein</fullName>
    </submittedName>
</protein>
<dbReference type="Proteomes" id="UP000735302">
    <property type="component" value="Unassembled WGS sequence"/>
</dbReference>
<gene>
    <name evidence="1" type="ORF">PoB_006682700</name>
</gene>
<proteinExistence type="predicted"/>
<organism evidence="1 2">
    <name type="scientific">Plakobranchus ocellatus</name>
    <dbReference type="NCBI Taxonomy" id="259542"/>
    <lineage>
        <taxon>Eukaryota</taxon>
        <taxon>Metazoa</taxon>
        <taxon>Spiralia</taxon>
        <taxon>Lophotrochozoa</taxon>
        <taxon>Mollusca</taxon>
        <taxon>Gastropoda</taxon>
        <taxon>Heterobranchia</taxon>
        <taxon>Euthyneura</taxon>
        <taxon>Panpulmonata</taxon>
        <taxon>Sacoglossa</taxon>
        <taxon>Placobranchoidea</taxon>
        <taxon>Plakobranchidae</taxon>
        <taxon>Plakobranchus</taxon>
    </lineage>
</organism>
<reference evidence="1 2" key="1">
    <citation type="journal article" date="2021" name="Elife">
        <title>Chloroplast acquisition without the gene transfer in kleptoplastic sea slugs, Plakobranchus ocellatus.</title>
        <authorList>
            <person name="Maeda T."/>
            <person name="Takahashi S."/>
            <person name="Yoshida T."/>
            <person name="Shimamura S."/>
            <person name="Takaki Y."/>
            <person name="Nagai Y."/>
            <person name="Toyoda A."/>
            <person name="Suzuki Y."/>
            <person name="Arimoto A."/>
            <person name="Ishii H."/>
            <person name="Satoh N."/>
            <person name="Nishiyama T."/>
            <person name="Hasebe M."/>
            <person name="Maruyama T."/>
            <person name="Minagawa J."/>
            <person name="Obokata J."/>
            <person name="Shigenobu S."/>
        </authorList>
    </citation>
    <scope>NUCLEOTIDE SEQUENCE [LARGE SCALE GENOMIC DNA]</scope>
</reference>